<dbReference type="EMBL" id="JBHTBQ010000044">
    <property type="protein sequence ID" value="MFC7422060.1"/>
    <property type="molecule type" value="Genomic_DNA"/>
</dbReference>
<protein>
    <submittedName>
        <fullName evidence="1">Uncharacterized protein</fullName>
    </submittedName>
</protein>
<evidence type="ECO:0000313" key="1">
    <source>
        <dbReference type="EMBL" id="MFC7422060.1"/>
    </source>
</evidence>
<dbReference type="Proteomes" id="UP001596473">
    <property type="component" value="Unassembled WGS sequence"/>
</dbReference>
<gene>
    <name evidence="1" type="ORF">ACFQNF_19560</name>
</gene>
<evidence type="ECO:0000313" key="2">
    <source>
        <dbReference type="Proteomes" id="UP001596473"/>
    </source>
</evidence>
<keyword evidence="2" id="KW-1185">Reference proteome</keyword>
<sequence length="140" mass="15749">MPSIRERILNALQARLDAALTVPVYRAPILAARRENMPLLILEPQAESVESIAGELSERQLSVVLHVLTRGDLAHQQADELQVSANQAMLALSHLPEPAFLIHEVDCDWDFEDADSIAEHLVTRYQIRYLCNRQDLSQGN</sequence>
<proteinExistence type="predicted"/>
<organism evidence="1 2">
    <name type="scientific">Iodobacter arcticus</name>
    <dbReference type="NCBI Taxonomy" id="590593"/>
    <lineage>
        <taxon>Bacteria</taxon>
        <taxon>Pseudomonadati</taxon>
        <taxon>Pseudomonadota</taxon>
        <taxon>Betaproteobacteria</taxon>
        <taxon>Neisseriales</taxon>
        <taxon>Chitinibacteraceae</taxon>
        <taxon>Iodobacter</taxon>
    </lineage>
</organism>
<accession>A0ABW2R429</accession>
<dbReference type="RefSeq" id="WP_380189837.1">
    <property type="nucleotide sequence ID" value="NZ_JBHTBQ010000044.1"/>
</dbReference>
<reference evidence="2" key="1">
    <citation type="journal article" date="2019" name="Int. J. Syst. Evol. Microbiol.">
        <title>The Global Catalogue of Microorganisms (GCM) 10K type strain sequencing project: providing services to taxonomists for standard genome sequencing and annotation.</title>
        <authorList>
            <consortium name="The Broad Institute Genomics Platform"/>
            <consortium name="The Broad Institute Genome Sequencing Center for Infectious Disease"/>
            <person name="Wu L."/>
            <person name="Ma J."/>
        </authorList>
    </citation>
    <scope>NUCLEOTIDE SEQUENCE [LARGE SCALE GENOMIC DNA]</scope>
    <source>
        <strain evidence="2">CCUG 62945</strain>
    </source>
</reference>
<name>A0ABW2R429_9NEIS</name>
<comment type="caution">
    <text evidence="1">The sequence shown here is derived from an EMBL/GenBank/DDBJ whole genome shotgun (WGS) entry which is preliminary data.</text>
</comment>